<dbReference type="Gene3D" id="3.40.50.1110">
    <property type="entry name" value="SGNH hydrolase"/>
    <property type="match status" value="1"/>
</dbReference>
<gene>
    <name evidence="1" type="ORF">TA5114_03155</name>
</gene>
<evidence type="ECO:0000313" key="2">
    <source>
        <dbReference type="Proteomes" id="UP000051184"/>
    </source>
</evidence>
<dbReference type="AlphaFoldDB" id="A0A0P1JD50"/>
<evidence type="ECO:0000313" key="1">
    <source>
        <dbReference type="EMBL" id="CUK27327.1"/>
    </source>
</evidence>
<accession>A0A0P1JD50</accession>
<proteinExistence type="predicted"/>
<dbReference type="Proteomes" id="UP000051184">
    <property type="component" value="Unassembled WGS sequence"/>
</dbReference>
<reference evidence="2" key="1">
    <citation type="submission" date="2015-09" db="EMBL/GenBank/DDBJ databases">
        <authorList>
            <person name="Rodrigo-Torres Lidia"/>
            <person name="Arahal R.David."/>
        </authorList>
    </citation>
    <scope>NUCLEOTIDE SEQUENCE [LARGE SCALE GENOMIC DNA]</scope>
    <source>
        <strain evidence="2">CECT 5114</strain>
    </source>
</reference>
<dbReference type="STRING" id="1715691.TA5113_00666"/>
<dbReference type="EMBL" id="CYUE01000022">
    <property type="protein sequence ID" value="CUK27327.1"/>
    <property type="molecule type" value="Genomic_DNA"/>
</dbReference>
<dbReference type="InterPro" id="IPR043136">
    <property type="entry name" value="B30.2/SPRY_sf"/>
</dbReference>
<sequence length="681" mass="71649">MHTQIFDFNNPNRSPTISCAAGETLELKFVNPPPDGERVFTVGMDTQSAALVEEVGFDRVLLDPSTLSSIPEGRICKYNLWQRRGGTLDLVAEGRLILRGSVAPEEVSTQLIANANSPRLLVDGDSVMQNIPGTRVFLEQMLGHKFRFPEGYLGAVGGHSAQDIYHSAPDLLARIDPGKTVVLVGPVGANQTAADDGFDEITTYLNALYAGYLSAGAMVVAVPTLLDGMGVTTQDEKKSALAEWVSAFGSGGSVFYDGREYVLPKHDNFFAVDVSGFDRDSMKSDVSHPNSAGSKYLAEAISDTVMPLVDGAVYDAVESVNLIEVGADFEGQRGVTQTGVTGQIPSDWDVNRNEGSADWVCGFDENGDFEVSIQAAASDSTLVLTMRDVELDAQAGDVVNFVVESELVESGGLKSIGVSGQGTSVMTLDPTWAAAPGTYHLRTRDDAYDTAQAVQDFQIFVRVAEGATVTVVFKRAAAFFVESDGAVTPSVSPSTFSGWNTAINTVAPEELAYSNDNRMVTATPAIAGLRHTRGADLLVGRVYFECALGADVLGVGIGTDAVTALSGGSFGVERCFWSGSVVFFSGGNRGMGVSLDQGDVVQVAVDVDLDLIWMRVNGTGAWNNDVSADPVMGTGGLSISGLAGDLYSYAGLNAVSGAAVTLNGSLAQMAYVVPTGFTPIG</sequence>
<keyword evidence="2" id="KW-1185">Reference proteome</keyword>
<name>A0A0P1JD50_9RHOB</name>
<protein>
    <submittedName>
        <fullName evidence="1">Uncharacterized protein</fullName>
    </submittedName>
</protein>
<organism evidence="1 2">
    <name type="scientific">Cognatishimia activa</name>
    <dbReference type="NCBI Taxonomy" id="1715691"/>
    <lineage>
        <taxon>Bacteria</taxon>
        <taxon>Pseudomonadati</taxon>
        <taxon>Pseudomonadota</taxon>
        <taxon>Alphaproteobacteria</taxon>
        <taxon>Rhodobacterales</taxon>
        <taxon>Paracoccaceae</taxon>
        <taxon>Cognatishimia</taxon>
    </lineage>
</organism>
<dbReference type="Gene3D" id="2.60.120.920">
    <property type="match status" value="1"/>
</dbReference>
<dbReference type="GO" id="GO:0016788">
    <property type="term" value="F:hydrolase activity, acting on ester bonds"/>
    <property type="evidence" value="ECO:0007669"/>
    <property type="project" value="UniProtKB-ARBA"/>
</dbReference>
<dbReference type="InterPro" id="IPR036514">
    <property type="entry name" value="SGNH_hydro_sf"/>
</dbReference>
<dbReference type="OrthoDB" id="7823062at2"/>
<dbReference type="RefSeq" id="WP_058316244.1">
    <property type="nucleotide sequence ID" value="NZ_CYTO01000007.1"/>
</dbReference>
<dbReference type="SUPFAM" id="SSF52266">
    <property type="entry name" value="SGNH hydrolase"/>
    <property type="match status" value="1"/>
</dbReference>